<evidence type="ECO:0000256" key="7">
    <source>
        <dbReference type="PIRSR" id="PIRSR604808-3"/>
    </source>
</evidence>
<feature type="domain" description="Endonuclease/exonuclease/phosphatase" evidence="9">
    <location>
        <begin position="28"/>
        <end position="229"/>
    </location>
</feature>
<dbReference type="Proteomes" id="UP001295794">
    <property type="component" value="Unassembled WGS sequence"/>
</dbReference>
<dbReference type="InterPro" id="IPR036691">
    <property type="entry name" value="Endo/exonu/phosph_ase_sf"/>
</dbReference>
<comment type="cofactor">
    <cofactor evidence="6">
        <name>Mg(2+)</name>
        <dbReference type="ChEBI" id="CHEBI:18420"/>
    </cofactor>
    <cofactor evidence="6">
        <name>Mn(2+)</name>
        <dbReference type="ChEBI" id="CHEBI:29035"/>
    </cofactor>
    <text evidence="6">Probably binds two magnesium or manganese ions per subunit.</text>
</comment>
<dbReference type="GO" id="GO:0046872">
    <property type="term" value="F:metal ion binding"/>
    <property type="evidence" value="ECO:0007669"/>
    <property type="project" value="UniProtKB-KW"/>
</dbReference>
<dbReference type="InterPro" id="IPR004808">
    <property type="entry name" value="AP_endonuc_1"/>
</dbReference>
<feature type="site" description="Transition state stabilizer" evidence="7">
    <location>
        <position position="160"/>
    </location>
</feature>
<dbReference type="InterPro" id="IPR005135">
    <property type="entry name" value="Endo/exonuclease/phosphatase"/>
</dbReference>
<dbReference type="GO" id="GO:0008311">
    <property type="term" value="F:double-stranded DNA 3'-5' DNA exonuclease activity"/>
    <property type="evidence" value="ECO:0007669"/>
    <property type="project" value="TreeGrafter"/>
</dbReference>
<evidence type="ECO:0000259" key="9">
    <source>
        <dbReference type="Pfam" id="PF03372"/>
    </source>
</evidence>
<evidence type="ECO:0000256" key="5">
    <source>
        <dbReference type="PIRSR" id="PIRSR604808-1"/>
    </source>
</evidence>
<feature type="binding site" evidence="6">
    <location>
        <position position="247"/>
    </location>
    <ligand>
        <name>Mg(2+)</name>
        <dbReference type="ChEBI" id="CHEBI:18420"/>
        <label>1</label>
    </ligand>
</feature>
<gene>
    <name evidence="10" type="ORF">MYCIT1_LOCUS27757</name>
</gene>
<keyword evidence="3" id="KW-0378">Hydrolase</keyword>
<evidence type="ECO:0000256" key="1">
    <source>
        <dbReference type="ARBA" id="ARBA00007092"/>
    </source>
</evidence>
<dbReference type="PANTHER" id="PTHR22748">
    <property type="entry name" value="AP ENDONUCLEASE"/>
    <property type="match status" value="1"/>
</dbReference>
<protein>
    <recommendedName>
        <fullName evidence="9">Endonuclease/exonuclease/phosphatase domain-containing protein</fullName>
    </recommendedName>
</protein>
<evidence type="ECO:0000256" key="8">
    <source>
        <dbReference type="SAM" id="MobiDB-lite"/>
    </source>
</evidence>
<feature type="site" description="Important for catalytic activity" evidence="7">
    <location>
        <position position="221"/>
    </location>
</feature>
<name>A0AAD2HM34_9AGAR</name>
<reference evidence="10" key="1">
    <citation type="submission" date="2023-11" db="EMBL/GenBank/DDBJ databases">
        <authorList>
            <person name="De Vega J J."/>
            <person name="De Vega J J."/>
        </authorList>
    </citation>
    <scope>NUCLEOTIDE SEQUENCE</scope>
</reference>
<keyword evidence="4 6" id="KW-0460">Magnesium</keyword>
<accession>A0AAD2HM34</accession>
<dbReference type="AlphaFoldDB" id="A0AAD2HM34"/>
<dbReference type="GO" id="GO:0005634">
    <property type="term" value="C:nucleus"/>
    <property type="evidence" value="ECO:0007669"/>
    <property type="project" value="TreeGrafter"/>
</dbReference>
<evidence type="ECO:0000256" key="3">
    <source>
        <dbReference type="ARBA" id="ARBA00022801"/>
    </source>
</evidence>
<proteinExistence type="inferred from homology"/>
<evidence type="ECO:0000256" key="4">
    <source>
        <dbReference type="ARBA" id="ARBA00022842"/>
    </source>
</evidence>
<feature type="binding site" evidence="6">
    <location>
        <position position="246"/>
    </location>
    <ligand>
        <name>Mg(2+)</name>
        <dbReference type="ChEBI" id="CHEBI:18420"/>
        <label>1</label>
    </ligand>
</feature>
<feature type="binding site" evidence="6">
    <location>
        <position position="158"/>
    </location>
    <ligand>
        <name>Mg(2+)</name>
        <dbReference type="ChEBI" id="CHEBI:18420"/>
        <label>1</label>
    </ligand>
</feature>
<evidence type="ECO:0000313" key="11">
    <source>
        <dbReference type="Proteomes" id="UP001295794"/>
    </source>
</evidence>
<keyword evidence="2 6" id="KW-0479">Metal-binding</keyword>
<dbReference type="GO" id="GO:0006284">
    <property type="term" value="P:base-excision repair"/>
    <property type="evidence" value="ECO:0007669"/>
    <property type="project" value="TreeGrafter"/>
</dbReference>
<dbReference type="GO" id="GO:0003906">
    <property type="term" value="F:DNA-(apurinic or apyrimidinic site) endonuclease activity"/>
    <property type="evidence" value="ECO:0007669"/>
    <property type="project" value="TreeGrafter"/>
</dbReference>
<feature type="region of interest" description="Disordered" evidence="8">
    <location>
        <begin position="408"/>
        <end position="429"/>
    </location>
</feature>
<feature type="site" description="Interaction with DNA substrate" evidence="7">
    <location>
        <position position="247"/>
    </location>
</feature>
<feature type="active site" description="Proton donor/acceptor" evidence="5">
    <location>
        <position position="158"/>
    </location>
</feature>
<keyword evidence="11" id="KW-1185">Reference proteome</keyword>
<evidence type="ECO:0000256" key="2">
    <source>
        <dbReference type="ARBA" id="ARBA00022723"/>
    </source>
</evidence>
<comment type="similarity">
    <text evidence="1">Belongs to the DNA repair enzymes AP/ExoA family.</text>
</comment>
<dbReference type="PANTHER" id="PTHR22748:SF6">
    <property type="entry name" value="DNA-(APURINIC OR APYRIMIDINIC SITE) ENDONUCLEASE"/>
    <property type="match status" value="1"/>
</dbReference>
<feature type="active site" description="Proton acceptor" evidence="5">
    <location>
        <position position="247"/>
    </location>
</feature>
<comment type="caution">
    <text evidence="10">The sequence shown here is derived from an EMBL/GenBank/DDBJ whole genome shotgun (WGS) entry which is preliminary data.</text>
</comment>
<dbReference type="SUPFAM" id="SSF56219">
    <property type="entry name" value="DNase I-like"/>
    <property type="match status" value="1"/>
</dbReference>
<feature type="binding site" evidence="6">
    <location>
        <position position="160"/>
    </location>
    <ligand>
        <name>Mg(2+)</name>
        <dbReference type="ChEBI" id="CHEBI:18420"/>
        <label>1</label>
    </ligand>
</feature>
<dbReference type="EMBL" id="CAVNYO010000421">
    <property type="protein sequence ID" value="CAK5278422.1"/>
    <property type="molecule type" value="Genomic_DNA"/>
</dbReference>
<dbReference type="Pfam" id="PF03372">
    <property type="entry name" value="Exo_endo_phos"/>
    <property type="match status" value="1"/>
</dbReference>
<organism evidence="10 11">
    <name type="scientific">Mycena citricolor</name>
    <dbReference type="NCBI Taxonomy" id="2018698"/>
    <lineage>
        <taxon>Eukaryota</taxon>
        <taxon>Fungi</taxon>
        <taxon>Dikarya</taxon>
        <taxon>Basidiomycota</taxon>
        <taxon>Agaricomycotina</taxon>
        <taxon>Agaricomycetes</taxon>
        <taxon>Agaricomycetidae</taxon>
        <taxon>Agaricales</taxon>
        <taxon>Marasmiineae</taxon>
        <taxon>Mycenaceae</taxon>
        <taxon>Mycena</taxon>
    </lineage>
</organism>
<evidence type="ECO:0000256" key="6">
    <source>
        <dbReference type="PIRSR" id="PIRSR604808-2"/>
    </source>
</evidence>
<evidence type="ECO:0000313" key="10">
    <source>
        <dbReference type="EMBL" id="CAK5278422.1"/>
    </source>
</evidence>
<feature type="active site" evidence="5">
    <location>
        <position position="124"/>
    </location>
</feature>
<dbReference type="Gene3D" id="3.60.10.10">
    <property type="entry name" value="Endonuclease/exonuclease/phosphatase"/>
    <property type="match status" value="1"/>
</dbReference>
<dbReference type="GO" id="GO:0008081">
    <property type="term" value="F:phosphoric diester hydrolase activity"/>
    <property type="evidence" value="ECO:0007669"/>
    <property type="project" value="TreeGrafter"/>
</dbReference>
<sequence length="516" mass="58779">MKTVLKVAGLNIRGHGNLNVHHPDNKWLGIWQILREQKIAVLVVGEAHMNQERKDNVSKIFGRKLRIEFTENPRSPNAAGLAFVINKNLARVDTIESLTVVPGRAMILKIQQADGSPLSILGVYAPNNPAKNRQFWEDIDKFFKDNPRTGRPDLMVGDTNVVEAAIDRLPAHEDDKNAVDALDELKSKFTLVDGWRATYPDTRNYTFRQPHALGGALSRIDRIYVKTASFENTFDWGIQRIGIETDHDLVWAKITTADAPTVGKGRWVWPAHIMKDRNLAEFILQSGLELSAALEELKNNNNRTVENNAQTLWTNFKTKIGVRARERTKETAPKIIKEIAELELKLANVSRDKVMSEEERHLNTAMIIDQIAKLQKQRYKSNRLTAQIQNRLHGEIIGRYWTKINKPSKPRDTIHRLKKPAPPGVTDAPVEYETNSKRMANMTQEYHDHLQGDRQDTSEQEREAKIERVLARTQIHITDEQNEKLKAKMMLEDVSQALKSSANFKAPGLDGIPYEL</sequence>
<keyword evidence="6" id="KW-0464">Manganese</keyword>